<organism evidence="2 3">
    <name type="scientific">Candidatus Syntropharchaeum butanivorans</name>
    <dbReference type="NCBI Taxonomy" id="1839936"/>
    <lineage>
        <taxon>Archaea</taxon>
        <taxon>Methanobacteriati</taxon>
        <taxon>Methanobacteriota</taxon>
        <taxon>Stenosarchaea group</taxon>
        <taxon>Methanomicrobia</taxon>
        <taxon>Methanosarcinales</taxon>
        <taxon>ANME-2 cluster</taxon>
        <taxon>Candidatus Syntropharchaeum</taxon>
    </lineage>
</organism>
<dbReference type="AlphaFoldDB" id="A0A1F2P514"/>
<keyword evidence="1" id="KW-0175">Coiled coil</keyword>
<comment type="caution">
    <text evidence="2">The sequence shown here is derived from an EMBL/GenBank/DDBJ whole genome shotgun (WGS) entry which is preliminary data.</text>
</comment>
<proteinExistence type="predicted"/>
<dbReference type="STRING" id="1839936.SBU_000767"/>
<accession>A0A1F2P514</accession>
<protein>
    <submittedName>
        <fullName evidence="2">Uncharacterized protein</fullName>
    </submittedName>
</protein>
<reference evidence="2" key="1">
    <citation type="submission" date="2016-05" db="EMBL/GenBank/DDBJ databases">
        <title>Microbial consortia oxidize butane by reversing methanogenesis.</title>
        <authorList>
            <person name="Laso-Perez R."/>
            <person name="Richter M."/>
            <person name="Wegener G."/>
            <person name="Musat F."/>
        </authorList>
    </citation>
    <scope>NUCLEOTIDE SEQUENCE [LARGE SCALE GENOMIC DNA]</scope>
    <source>
        <strain evidence="2">BOX1</strain>
    </source>
</reference>
<feature type="coiled-coil region" evidence="1">
    <location>
        <begin position="107"/>
        <end position="139"/>
    </location>
</feature>
<evidence type="ECO:0000313" key="3">
    <source>
        <dbReference type="Proteomes" id="UP000185779"/>
    </source>
</evidence>
<keyword evidence="3" id="KW-1185">Reference proteome</keyword>
<name>A0A1F2P514_9EURY</name>
<evidence type="ECO:0000313" key="2">
    <source>
        <dbReference type="EMBL" id="OFV66225.1"/>
    </source>
</evidence>
<gene>
    <name evidence="2" type="ORF">SBU_000767</name>
</gene>
<dbReference type="Proteomes" id="UP000185779">
    <property type="component" value="Unassembled WGS sequence"/>
</dbReference>
<evidence type="ECO:0000256" key="1">
    <source>
        <dbReference type="SAM" id="Coils"/>
    </source>
</evidence>
<sequence length="302" mass="35131">MLIMFKLGEYDDDEARDIVERLKKAGIKVEMRPSICAAVEEIPFMEGRLSELREEKVEDIEAYDRYVDAMRKVLSEGVSDEGEFEERFLSMVDPSWRERRDRLVKFLEEWRSLTEEEKDERDEKEMDELKEEMDAALERFFAVGFAFSTLSLNEIKLGEGVGDRLDDPLIRVPVSHDAFNPDSKFARMVTEIQFDRCVDLYVDELTAPLIDEVDEQFWDEYFDEHLRLSALGMLITELLDLPAGAKKKITLDEFREACSFEVDMDESILAIEGSRVAEDIAKVLEKKGIIKIRGDRITWRKG</sequence>
<dbReference type="EMBL" id="LYOR01000003">
    <property type="protein sequence ID" value="OFV66225.1"/>
    <property type="molecule type" value="Genomic_DNA"/>
</dbReference>